<keyword evidence="1" id="KW-0175">Coiled coil</keyword>
<keyword evidence="3" id="KW-1185">Reference proteome</keyword>
<dbReference type="RefSeq" id="XP_002507504.1">
    <property type="nucleotide sequence ID" value="XM_002507458.1"/>
</dbReference>
<sequence length="188" mass="21268">MHITGMVSRSAEQVNQGGFLFLGNLQNEIARIWRHSNANQLSVISEEHSVSTCLHSNYEFMLKDRRAFADKLHASNKSFLQKTFSRHTINELVVSGSSEQSLSSFLVSIKTAHESLKAISKQTESSLQKVLSATEKRAAGHLGDMQTDFDYLVVNLNAERVRVDKATGQIAEYSKERKRIEEHMKSLW</sequence>
<dbReference type="InParanoid" id="C1FDC3"/>
<dbReference type="EMBL" id="CP001574">
    <property type="protein sequence ID" value="ACO68762.1"/>
    <property type="molecule type" value="Genomic_DNA"/>
</dbReference>
<reference evidence="2 3" key="1">
    <citation type="journal article" date="2009" name="Science">
        <title>Green evolution and dynamic adaptations revealed by genomes of the marine picoeukaryotes Micromonas.</title>
        <authorList>
            <person name="Worden A.Z."/>
            <person name="Lee J.H."/>
            <person name="Mock T."/>
            <person name="Rouze P."/>
            <person name="Simmons M.P."/>
            <person name="Aerts A.L."/>
            <person name="Allen A.E."/>
            <person name="Cuvelier M.L."/>
            <person name="Derelle E."/>
            <person name="Everett M.V."/>
            <person name="Foulon E."/>
            <person name="Grimwood J."/>
            <person name="Gundlach H."/>
            <person name="Henrissat B."/>
            <person name="Napoli C."/>
            <person name="McDonald S.M."/>
            <person name="Parker M.S."/>
            <person name="Rombauts S."/>
            <person name="Salamov A."/>
            <person name="Von Dassow P."/>
            <person name="Badger J.H."/>
            <person name="Coutinho P.M."/>
            <person name="Demir E."/>
            <person name="Dubchak I."/>
            <person name="Gentemann C."/>
            <person name="Eikrem W."/>
            <person name="Gready J.E."/>
            <person name="John U."/>
            <person name="Lanier W."/>
            <person name="Lindquist E.A."/>
            <person name="Lucas S."/>
            <person name="Mayer K.F."/>
            <person name="Moreau H."/>
            <person name="Not F."/>
            <person name="Otillar R."/>
            <person name="Panaud O."/>
            <person name="Pangilinan J."/>
            <person name="Paulsen I."/>
            <person name="Piegu B."/>
            <person name="Poliakov A."/>
            <person name="Robbens S."/>
            <person name="Schmutz J."/>
            <person name="Toulza E."/>
            <person name="Wyss T."/>
            <person name="Zelensky A."/>
            <person name="Zhou K."/>
            <person name="Armbrust E.V."/>
            <person name="Bhattacharya D."/>
            <person name="Goodenough U.W."/>
            <person name="Van de Peer Y."/>
            <person name="Grigoriev I.V."/>
        </authorList>
    </citation>
    <scope>NUCLEOTIDE SEQUENCE [LARGE SCALE GENOMIC DNA]</scope>
    <source>
        <strain evidence="3">RCC299 / NOUM17</strain>
    </source>
</reference>
<organism evidence="2 3">
    <name type="scientific">Micromonas commoda (strain RCC299 / NOUM17 / CCMP2709)</name>
    <name type="common">Picoplanktonic green alga</name>
    <dbReference type="NCBI Taxonomy" id="296587"/>
    <lineage>
        <taxon>Eukaryota</taxon>
        <taxon>Viridiplantae</taxon>
        <taxon>Chlorophyta</taxon>
        <taxon>Mamiellophyceae</taxon>
        <taxon>Mamiellales</taxon>
        <taxon>Mamiellaceae</taxon>
        <taxon>Micromonas</taxon>
    </lineage>
</organism>
<dbReference type="AlphaFoldDB" id="C1FDC3"/>
<evidence type="ECO:0000256" key="1">
    <source>
        <dbReference type="SAM" id="Coils"/>
    </source>
</evidence>
<name>C1FDC3_MICCC</name>
<proteinExistence type="predicted"/>
<gene>
    <name evidence="2" type="primary">HYP14</name>
    <name evidence="2" type="ORF">MICPUN_113247</name>
</gene>
<protein>
    <submittedName>
        <fullName evidence="2">Uncharacterized protein</fullName>
    </submittedName>
</protein>
<dbReference type="KEGG" id="mis:MICPUN_113247"/>
<accession>C1FDC3</accession>
<dbReference type="GeneID" id="8250426"/>
<evidence type="ECO:0000313" key="3">
    <source>
        <dbReference type="Proteomes" id="UP000002009"/>
    </source>
</evidence>
<feature type="coiled-coil region" evidence="1">
    <location>
        <begin position="156"/>
        <end position="183"/>
    </location>
</feature>
<evidence type="ECO:0000313" key="2">
    <source>
        <dbReference type="EMBL" id="ACO68762.1"/>
    </source>
</evidence>
<dbReference type="Proteomes" id="UP000002009">
    <property type="component" value="Chromosome 1"/>
</dbReference>